<evidence type="ECO:0000313" key="8">
    <source>
        <dbReference type="Proteomes" id="UP000008866"/>
    </source>
</evidence>
<dbReference type="OMA" id="VAWIHEW"/>
<dbReference type="AlphaFoldDB" id="D4AXF6"/>
<dbReference type="eggNOG" id="KOG3347">
    <property type="taxonomic scope" value="Eukaryota"/>
</dbReference>
<dbReference type="GO" id="GO:0005524">
    <property type="term" value="F:ATP binding"/>
    <property type="evidence" value="ECO:0007669"/>
    <property type="project" value="UniProtKB-KW"/>
</dbReference>
<evidence type="ECO:0000256" key="5">
    <source>
        <dbReference type="ARBA" id="ARBA00022777"/>
    </source>
</evidence>
<accession>D4AXF6</accession>
<dbReference type="GeneID" id="9523080"/>
<evidence type="ECO:0000256" key="6">
    <source>
        <dbReference type="ARBA" id="ARBA00022840"/>
    </source>
</evidence>
<protein>
    <submittedName>
        <fullName evidence="7">Uncharacterized protein</fullName>
    </submittedName>
</protein>
<organism evidence="7 8">
    <name type="scientific">Arthroderma benhamiae (strain ATCC MYA-4681 / CBS 112371)</name>
    <name type="common">Trichophyton mentagrophytes</name>
    <dbReference type="NCBI Taxonomy" id="663331"/>
    <lineage>
        <taxon>Eukaryota</taxon>
        <taxon>Fungi</taxon>
        <taxon>Dikarya</taxon>
        <taxon>Ascomycota</taxon>
        <taxon>Pezizomycotina</taxon>
        <taxon>Eurotiomycetes</taxon>
        <taxon>Eurotiomycetidae</taxon>
        <taxon>Onygenales</taxon>
        <taxon>Arthrodermataceae</taxon>
        <taxon>Trichophyton</taxon>
    </lineage>
</organism>
<keyword evidence="3" id="KW-0808">Transferase</keyword>
<keyword evidence="4" id="KW-0547">Nucleotide-binding</keyword>
<comment type="caution">
    <text evidence="7">The sequence shown here is derived from an EMBL/GenBank/DDBJ whole genome shotgun (WGS) entry which is preliminary data.</text>
</comment>
<dbReference type="Gene3D" id="3.40.50.300">
    <property type="entry name" value="P-loop containing nucleotide triphosphate hydrolases"/>
    <property type="match status" value="1"/>
</dbReference>
<evidence type="ECO:0000256" key="4">
    <source>
        <dbReference type="ARBA" id="ARBA00022741"/>
    </source>
</evidence>
<dbReference type="PANTHER" id="PTHR12595:SF0">
    <property type="entry name" value="ADENYLATE KINASE ISOENZYME 6"/>
    <property type="match status" value="1"/>
</dbReference>
<evidence type="ECO:0000256" key="3">
    <source>
        <dbReference type="ARBA" id="ARBA00022679"/>
    </source>
</evidence>
<dbReference type="GO" id="GO:0005737">
    <property type="term" value="C:cytoplasm"/>
    <property type="evidence" value="ECO:0007669"/>
    <property type="project" value="TreeGrafter"/>
</dbReference>
<evidence type="ECO:0000256" key="1">
    <source>
        <dbReference type="ARBA" id="ARBA00022517"/>
    </source>
</evidence>
<dbReference type="STRING" id="663331.D4AXF6"/>
<dbReference type="GO" id="GO:0006364">
    <property type="term" value="P:rRNA processing"/>
    <property type="evidence" value="ECO:0007669"/>
    <property type="project" value="UniProtKB-KW"/>
</dbReference>
<dbReference type="EMBL" id="ABSU01000016">
    <property type="protein sequence ID" value="EFE32361.1"/>
    <property type="molecule type" value="Genomic_DNA"/>
</dbReference>
<gene>
    <name evidence="7" type="ORF">ARB_00884</name>
</gene>
<dbReference type="RefSeq" id="XP_003013001.1">
    <property type="nucleotide sequence ID" value="XM_003012955.1"/>
</dbReference>
<evidence type="ECO:0000256" key="2">
    <source>
        <dbReference type="ARBA" id="ARBA00022552"/>
    </source>
</evidence>
<dbReference type="HOGENOM" id="CLU_200648_0_0_1"/>
<dbReference type="GO" id="GO:0005634">
    <property type="term" value="C:nucleus"/>
    <property type="evidence" value="ECO:0007669"/>
    <property type="project" value="TreeGrafter"/>
</dbReference>
<dbReference type="PANTHER" id="PTHR12595">
    <property type="entry name" value="POS9-ACTIVATING FACTOR FAP7-RELATED"/>
    <property type="match status" value="1"/>
</dbReference>
<keyword evidence="1" id="KW-0690">Ribosome biogenesis</keyword>
<evidence type="ECO:0000313" key="7">
    <source>
        <dbReference type="EMBL" id="EFE32361.1"/>
    </source>
</evidence>
<keyword evidence="2" id="KW-0698">rRNA processing</keyword>
<dbReference type="Proteomes" id="UP000008866">
    <property type="component" value="Unassembled WGS sequence"/>
</dbReference>
<reference evidence="8" key="1">
    <citation type="journal article" date="2011" name="Genome Biol.">
        <title>Comparative and functional genomics provide insights into the pathogenicity of dermatophytic fungi.</title>
        <authorList>
            <person name="Burmester A."/>
            <person name="Shelest E."/>
            <person name="Gloeckner G."/>
            <person name="Heddergott C."/>
            <person name="Schindler S."/>
            <person name="Staib P."/>
            <person name="Heidel A."/>
            <person name="Felder M."/>
            <person name="Petzold A."/>
            <person name="Szafranski K."/>
            <person name="Feuermann M."/>
            <person name="Pedruzzi I."/>
            <person name="Priebe S."/>
            <person name="Groth M."/>
            <person name="Winkler R."/>
            <person name="Li W."/>
            <person name="Kniemeyer O."/>
            <person name="Schroeckh V."/>
            <person name="Hertweck C."/>
            <person name="Hube B."/>
            <person name="White T.C."/>
            <person name="Platzer M."/>
            <person name="Guthke R."/>
            <person name="Heitman J."/>
            <person name="Woestemeyer J."/>
            <person name="Zipfel P.F."/>
            <person name="Monod M."/>
            <person name="Brakhage A.A."/>
        </authorList>
    </citation>
    <scope>NUCLEOTIDE SEQUENCE [LARGE SCALE GENOMIC DNA]</scope>
    <source>
        <strain evidence="8">ATCC MYA-4681 / CBS 112371</strain>
    </source>
</reference>
<dbReference type="InterPro" id="IPR027417">
    <property type="entry name" value="P-loop_NTPase"/>
</dbReference>
<dbReference type="KEGG" id="abe:ARB_00884"/>
<dbReference type="GO" id="GO:0016887">
    <property type="term" value="F:ATP hydrolysis activity"/>
    <property type="evidence" value="ECO:0007669"/>
    <property type="project" value="InterPro"/>
</dbReference>
<dbReference type="GO" id="GO:0004017">
    <property type="term" value="F:AMP kinase activity"/>
    <property type="evidence" value="ECO:0007669"/>
    <property type="project" value="InterPro"/>
</dbReference>
<sequence length="74" mass="8604">MSTLVLYRSYSEEKLQENLDAEIFGVLLEEAREAYDEEIVVELESETDDAIESNCQRIKSWIDFWKQSHATGSD</sequence>
<dbReference type="InterPro" id="IPR020618">
    <property type="entry name" value="Adenyl_kinase_AK6"/>
</dbReference>
<keyword evidence="5" id="KW-0418">Kinase</keyword>
<proteinExistence type="predicted"/>
<name>D4AXF6_ARTBC</name>
<keyword evidence="8" id="KW-1185">Reference proteome</keyword>
<keyword evidence="6" id="KW-0067">ATP-binding</keyword>